<feature type="region of interest" description="Disordered" evidence="1">
    <location>
        <begin position="21"/>
        <end position="109"/>
    </location>
</feature>
<sequence length="362" mass="40325">MTPPNPMALCTYLPWTYHKGRPSTSPLPYIMMGPKKGAKKAEAVAPQVASEAPKPEEVKTENATKQDETGQKDSVHAKPGEKRKKPSASDDPAKAPRRSGRGAPKAQPSKQELLNFLLSESASALCRPDDETEDMKHRGDIRTYSTSVLTPFEELTCAVILSRPISHRLGLRTIRTILNPPYNFTSARAVQDAGNEKHIQAVWDARTQHKEKTAGEIGMIADVVLEKFTAKGDKDGTQLERIRTECNKDVEKEREMLKSNIKGLGRTGLDIFFRRVQWQWEAGYPFVDGRSAQSLYKLGLPDEGEELHKLIEQHWDELETKQLAGEDEKLKKRRAFVIVLERATGADLEGKSEAVVEAAATS</sequence>
<gene>
    <name evidence="2" type="ORF">D0867_15724</name>
</gene>
<accession>A0A3M6X7U4</accession>
<dbReference type="EMBL" id="QWIL01003484">
    <property type="protein sequence ID" value="RMX86847.1"/>
    <property type="molecule type" value="Genomic_DNA"/>
</dbReference>
<dbReference type="OrthoDB" id="4676at2759"/>
<evidence type="ECO:0000256" key="1">
    <source>
        <dbReference type="SAM" id="MobiDB-lite"/>
    </source>
</evidence>
<evidence type="ECO:0008006" key="4">
    <source>
        <dbReference type="Google" id="ProtNLM"/>
    </source>
</evidence>
<reference evidence="2 3" key="1">
    <citation type="journal article" date="2018" name="BMC Genomics">
        <title>Genomic evidence for intraspecific hybridization in a clonal and extremely halotolerant yeast.</title>
        <authorList>
            <person name="Gostincar C."/>
            <person name="Stajich J.E."/>
            <person name="Zupancic J."/>
            <person name="Zalar P."/>
            <person name="Gunde-Cimerman N."/>
        </authorList>
    </citation>
    <scope>NUCLEOTIDE SEQUENCE [LARGE SCALE GENOMIC DNA]</scope>
    <source>
        <strain evidence="2 3">EXF-6669</strain>
    </source>
</reference>
<evidence type="ECO:0000313" key="2">
    <source>
        <dbReference type="EMBL" id="RMX86847.1"/>
    </source>
</evidence>
<feature type="compositionally biased region" description="Basic and acidic residues" evidence="1">
    <location>
        <begin position="53"/>
        <end position="80"/>
    </location>
</feature>
<name>A0A3M6X7U4_HORWE</name>
<proteinExistence type="predicted"/>
<comment type="caution">
    <text evidence="2">The sequence shown here is derived from an EMBL/GenBank/DDBJ whole genome shotgun (WGS) entry which is preliminary data.</text>
</comment>
<dbReference type="Proteomes" id="UP000271337">
    <property type="component" value="Unassembled WGS sequence"/>
</dbReference>
<evidence type="ECO:0000313" key="3">
    <source>
        <dbReference type="Proteomes" id="UP000271337"/>
    </source>
</evidence>
<dbReference type="AlphaFoldDB" id="A0A3M6X7U4"/>
<protein>
    <recommendedName>
        <fullName evidence="4">HhH-GPD domain-containing protein</fullName>
    </recommendedName>
</protein>
<organism evidence="2 3">
    <name type="scientific">Hortaea werneckii</name>
    <name type="common">Black yeast</name>
    <name type="synonym">Cladosporium werneckii</name>
    <dbReference type="NCBI Taxonomy" id="91943"/>
    <lineage>
        <taxon>Eukaryota</taxon>
        <taxon>Fungi</taxon>
        <taxon>Dikarya</taxon>
        <taxon>Ascomycota</taxon>
        <taxon>Pezizomycotina</taxon>
        <taxon>Dothideomycetes</taxon>
        <taxon>Dothideomycetidae</taxon>
        <taxon>Mycosphaerellales</taxon>
        <taxon>Teratosphaeriaceae</taxon>
        <taxon>Hortaea</taxon>
    </lineage>
</organism>